<evidence type="ECO:0000259" key="14">
    <source>
        <dbReference type="Pfam" id="PF08264"/>
    </source>
</evidence>
<feature type="region of interest" description="Disordered" evidence="12">
    <location>
        <begin position="1"/>
        <end position="80"/>
    </location>
</feature>
<feature type="domain" description="Aminoacyl-tRNA synthetase class Ia" evidence="13">
    <location>
        <begin position="113"/>
        <end position="741"/>
    </location>
</feature>
<dbReference type="InterPro" id="IPR033705">
    <property type="entry name" value="Anticodon_Ia_Val"/>
</dbReference>
<dbReference type="Proteomes" id="UP001347796">
    <property type="component" value="Unassembled WGS sequence"/>
</dbReference>
<dbReference type="FunFam" id="1.10.730.10:FF:000015">
    <property type="entry name" value="Valine--tRNA ligase"/>
    <property type="match status" value="1"/>
</dbReference>
<dbReference type="InterPro" id="IPR009080">
    <property type="entry name" value="tRNAsynth_Ia_anticodon-bd"/>
</dbReference>
<evidence type="ECO:0000256" key="4">
    <source>
        <dbReference type="ARBA" id="ARBA00022741"/>
    </source>
</evidence>
<keyword evidence="16" id="KW-1185">Reference proteome</keyword>
<keyword evidence="3 11" id="KW-0436">Ligase</keyword>
<evidence type="ECO:0000256" key="8">
    <source>
        <dbReference type="ARBA" id="ARBA00024407"/>
    </source>
</evidence>
<feature type="region of interest" description="Disordered" evidence="12">
    <location>
        <begin position="1020"/>
        <end position="1047"/>
    </location>
</feature>
<dbReference type="SUPFAM" id="SSF47323">
    <property type="entry name" value="Anticodon-binding domain of a subclass of class I aminoacyl-tRNA synthetases"/>
    <property type="match status" value="1"/>
</dbReference>
<dbReference type="GO" id="GO:0005524">
    <property type="term" value="F:ATP binding"/>
    <property type="evidence" value="ECO:0007669"/>
    <property type="project" value="UniProtKB-KW"/>
</dbReference>
<dbReference type="InterPro" id="IPR009008">
    <property type="entry name" value="Val/Leu/Ile-tRNA-synth_edit"/>
</dbReference>
<dbReference type="GO" id="GO:0002161">
    <property type="term" value="F:aminoacyl-tRNA deacylase activity"/>
    <property type="evidence" value="ECO:0007669"/>
    <property type="project" value="InterPro"/>
</dbReference>
<evidence type="ECO:0000256" key="3">
    <source>
        <dbReference type="ARBA" id="ARBA00022598"/>
    </source>
</evidence>
<evidence type="ECO:0000313" key="16">
    <source>
        <dbReference type="Proteomes" id="UP001347796"/>
    </source>
</evidence>
<evidence type="ECO:0000256" key="7">
    <source>
        <dbReference type="ARBA" id="ARBA00023146"/>
    </source>
</evidence>
<reference evidence="15 16" key="1">
    <citation type="submission" date="2024-01" db="EMBL/GenBank/DDBJ databases">
        <title>The genome of the rayed Mediterranean limpet Patella caerulea (Linnaeus, 1758).</title>
        <authorList>
            <person name="Anh-Thu Weber A."/>
            <person name="Halstead-Nussloch G."/>
        </authorList>
    </citation>
    <scope>NUCLEOTIDE SEQUENCE [LARGE SCALE GENOMIC DNA]</scope>
    <source>
        <strain evidence="15">AATW-2023a</strain>
        <tissue evidence="15">Whole specimen</tissue>
    </source>
</reference>
<dbReference type="GO" id="GO:0005829">
    <property type="term" value="C:cytosol"/>
    <property type="evidence" value="ECO:0007669"/>
    <property type="project" value="TreeGrafter"/>
</dbReference>
<keyword evidence="7 11" id="KW-0030">Aminoacyl-tRNA synthetase</keyword>
<proteinExistence type="inferred from homology"/>
<dbReference type="SUPFAM" id="SSF50677">
    <property type="entry name" value="ValRS/IleRS/LeuRS editing domain"/>
    <property type="match status" value="1"/>
</dbReference>
<evidence type="ECO:0000256" key="9">
    <source>
        <dbReference type="ARBA" id="ARBA00029936"/>
    </source>
</evidence>
<evidence type="ECO:0000256" key="12">
    <source>
        <dbReference type="SAM" id="MobiDB-lite"/>
    </source>
</evidence>
<evidence type="ECO:0000256" key="10">
    <source>
        <dbReference type="ARBA" id="ARBA00047552"/>
    </source>
</evidence>
<evidence type="ECO:0000259" key="13">
    <source>
        <dbReference type="Pfam" id="PF00133"/>
    </source>
</evidence>
<comment type="similarity">
    <text evidence="1 11">Belongs to the class-I aminoacyl-tRNA synthetase family.</text>
</comment>
<dbReference type="FunFam" id="3.40.50.620:FF:000020">
    <property type="entry name" value="Valine--tRNA ligase, mitochondrial"/>
    <property type="match status" value="1"/>
</dbReference>
<sequence length="1067" mass="121752">MSATDPNSGAAAKGSGDTAAVDESQLSEKELKKLAKQKEKQREKEEKMKKFLEKKQAQQSSKENSSNEPKKEKKKEKEKEVITYDIKTEKGGKKDTNCAMPNAYSPAYVEAAWYDWWVKEGFFKPEYGGRDPSKTKPEDKFVMVIPPPNVTGSLHLGHALTNAVEDTLARWHRMNGKMVLWNPGCDHAGIATQVVVEKKLMREQKLTRHDLGREKFVDEIWKWKNEKGDRIYHQLRRLGGSFDWDRACFTMDPKLCKAVTEAFIRLHDMGLIYRSVRLVNWSCALNSAISDIEVDKKELEGRTFLPVPGYNDKVEFGVLVSFAYPVENSEDRIIVATTRIETMLGDTAVAVHPNDERYKHLHSKSVQHPFFDRKMPIVCDDFVDMSFGTGAVKITPAHDQNDYDVGMRLKLPFLTIIDEKGNITQDCGQFAGMKRFDARKAVLQALKDKGLFIEIKDNPMVVPICSRSKDVIEPLLKPQWYVDMKDMSKDAVDAVKNGDLKLIPEMHNKTWYSWLENSRDWCISRQLWWGHRVPAYFINIDDPNIPKGTDSDGSYWVSARSKEEALQKAADKFKVSKDKIKLSQDEDVLDTWFSSGLFPFSIFGWPDQTPDLEAFYPGALLETGHDILFFWVARMVICGQKLMGKLPFKEVYLHAMVRDAHGRKMSKSLGNVIDPLDVIQGITLAELQQRLEDGNLDQKEMEKAKLGQKKDYPSGIPECGTDALRFALVAYTSQGRDINLDVLRVQGYRFFCNKLWNATKFALLSLGEDFKPTECFKLSGKEREMDKWILSRLWLAVELCTNGFASYDFPAVTTGCYNFWLYELCDWYLEYMKPIIYGQDEEAKTICRNVLYTCLDVGLRLLHPMMPFVTEELFQRLPRRHANEPPSICVTPYPAQEDFRLRNIELESNVEFTQNVVKSLRSMRADYNLTNKQKADVYLKCSDDSTGNLLKNFVDVIESSTNANTVHIITTDSPPVGCAMSTVSTKCETHLMLKGLIDVPKEISKLEGKRDALGKQLTKLQESTQKPDYSTKVPEDVRQQNSEKMTELSTGIEKLSTALSTLLTLES</sequence>
<dbReference type="PANTHER" id="PTHR11946">
    <property type="entry name" value="VALYL-TRNA SYNTHETASES"/>
    <property type="match status" value="1"/>
</dbReference>
<dbReference type="GO" id="GO:0004832">
    <property type="term" value="F:valine-tRNA ligase activity"/>
    <property type="evidence" value="ECO:0007669"/>
    <property type="project" value="UniProtKB-EC"/>
</dbReference>
<keyword evidence="4 11" id="KW-0547">Nucleotide-binding</keyword>
<keyword evidence="5 11" id="KW-0067">ATP-binding</keyword>
<dbReference type="NCBIfam" id="NF004349">
    <property type="entry name" value="PRK05729.1"/>
    <property type="match status" value="1"/>
</dbReference>
<dbReference type="AlphaFoldDB" id="A0AAN8QGS6"/>
<evidence type="ECO:0000256" key="6">
    <source>
        <dbReference type="ARBA" id="ARBA00022917"/>
    </source>
</evidence>
<dbReference type="InterPro" id="IPR037118">
    <property type="entry name" value="Val-tRNA_synth_C_sf"/>
</dbReference>
<comment type="catalytic activity">
    <reaction evidence="10">
        <text>tRNA(Val) + L-valine + ATP = L-valyl-tRNA(Val) + AMP + diphosphate</text>
        <dbReference type="Rhea" id="RHEA:10704"/>
        <dbReference type="Rhea" id="RHEA-COMP:9672"/>
        <dbReference type="Rhea" id="RHEA-COMP:9708"/>
        <dbReference type="ChEBI" id="CHEBI:30616"/>
        <dbReference type="ChEBI" id="CHEBI:33019"/>
        <dbReference type="ChEBI" id="CHEBI:57762"/>
        <dbReference type="ChEBI" id="CHEBI:78442"/>
        <dbReference type="ChEBI" id="CHEBI:78537"/>
        <dbReference type="ChEBI" id="CHEBI:456215"/>
        <dbReference type="EC" id="6.1.1.9"/>
    </reaction>
</comment>
<gene>
    <name evidence="15" type="ORF">SNE40_000282</name>
</gene>
<dbReference type="Gene3D" id="3.40.50.620">
    <property type="entry name" value="HUPs"/>
    <property type="match status" value="2"/>
</dbReference>
<comment type="caution">
    <text evidence="15">The sequence shown here is derived from an EMBL/GenBank/DDBJ whole genome shotgun (WGS) entry which is preliminary data.</text>
</comment>
<evidence type="ECO:0000256" key="1">
    <source>
        <dbReference type="ARBA" id="ARBA00005594"/>
    </source>
</evidence>
<feature type="compositionally biased region" description="Basic and acidic residues" evidence="12">
    <location>
        <begin position="68"/>
        <end position="80"/>
    </location>
</feature>
<protein>
    <recommendedName>
        <fullName evidence="8">Valine--tRNA ligase</fullName>
        <ecNumber evidence="2">6.1.1.9</ecNumber>
    </recommendedName>
    <alternativeName>
        <fullName evidence="9">Valyl-tRNA synthetase</fullName>
    </alternativeName>
</protein>
<dbReference type="HAMAP" id="MF_02004">
    <property type="entry name" value="Val_tRNA_synth_type1"/>
    <property type="match status" value="1"/>
</dbReference>
<dbReference type="InterPro" id="IPR001412">
    <property type="entry name" value="aa-tRNA-synth_I_CS"/>
</dbReference>
<dbReference type="FunFam" id="3.90.740.10:FF:000005">
    <property type="entry name" value="Valine--tRNA ligase, mitochondrial"/>
    <property type="match status" value="1"/>
</dbReference>
<dbReference type="PANTHER" id="PTHR11946:SF109">
    <property type="entry name" value="VALINE--TRNA LIGASE"/>
    <property type="match status" value="1"/>
</dbReference>
<accession>A0AAN8QGS6</accession>
<dbReference type="Gene3D" id="1.10.730.10">
    <property type="entry name" value="Isoleucyl-tRNA Synthetase, Domain 1"/>
    <property type="match status" value="1"/>
</dbReference>
<dbReference type="EC" id="6.1.1.9" evidence="2"/>
<evidence type="ECO:0000256" key="5">
    <source>
        <dbReference type="ARBA" id="ARBA00022840"/>
    </source>
</evidence>
<dbReference type="CDD" id="cd00817">
    <property type="entry name" value="ValRS_core"/>
    <property type="match status" value="1"/>
</dbReference>
<name>A0AAN8QGS6_PATCE</name>
<dbReference type="InterPro" id="IPR014729">
    <property type="entry name" value="Rossmann-like_a/b/a_fold"/>
</dbReference>
<dbReference type="InterPro" id="IPR013155">
    <property type="entry name" value="M/V/L/I-tRNA-synth_anticd-bd"/>
</dbReference>
<keyword evidence="6 11" id="KW-0648">Protein biosynthesis</keyword>
<dbReference type="Pfam" id="PF08264">
    <property type="entry name" value="Anticodon_1"/>
    <property type="match status" value="1"/>
</dbReference>
<dbReference type="Gene3D" id="1.10.287.380">
    <property type="entry name" value="Valyl-tRNA synthetase, C-terminal domain"/>
    <property type="match status" value="1"/>
</dbReference>
<dbReference type="CDD" id="cd07962">
    <property type="entry name" value="Anticodon_Ia_Val"/>
    <property type="match status" value="1"/>
</dbReference>
<evidence type="ECO:0000256" key="2">
    <source>
        <dbReference type="ARBA" id="ARBA00013169"/>
    </source>
</evidence>
<feature type="compositionally biased region" description="Basic and acidic residues" evidence="12">
    <location>
        <begin position="26"/>
        <end position="56"/>
    </location>
</feature>
<feature type="domain" description="Methionyl/Valyl/Leucyl/Isoleucyl-tRNA synthetase anticodon-binding" evidence="14">
    <location>
        <begin position="786"/>
        <end position="938"/>
    </location>
</feature>
<dbReference type="InterPro" id="IPR002303">
    <property type="entry name" value="Valyl-tRNA_ligase"/>
</dbReference>
<dbReference type="Pfam" id="PF00133">
    <property type="entry name" value="tRNA-synt_1"/>
    <property type="match status" value="1"/>
</dbReference>
<dbReference type="Gene3D" id="3.90.740.10">
    <property type="entry name" value="Valyl/Leucyl/Isoleucyl-tRNA synthetase, editing domain"/>
    <property type="match status" value="1"/>
</dbReference>
<feature type="compositionally biased region" description="Low complexity" evidence="12">
    <location>
        <begin position="57"/>
        <end position="67"/>
    </location>
</feature>
<dbReference type="EMBL" id="JAZGQO010000001">
    <property type="protein sequence ID" value="KAK6194699.1"/>
    <property type="molecule type" value="Genomic_DNA"/>
</dbReference>
<dbReference type="NCBIfam" id="TIGR00422">
    <property type="entry name" value="valS"/>
    <property type="match status" value="1"/>
</dbReference>
<dbReference type="InterPro" id="IPR002300">
    <property type="entry name" value="aa-tRNA-synth_Ia"/>
</dbReference>
<evidence type="ECO:0000313" key="15">
    <source>
        <dbReference type="EMBL" id="KAK6194699.1"/>
    </source>
</evidence>
<dbReference type="SUPFAM" id="SSF52374">
    <property type="entry name" value="Nucleotidylyl transferase"/>
    <property type="match status" value="1"/>
</dbReference>
<organism evidence="15 16">
    <name type="scientific">Patella caerulea</name>
    <name type="common">Rayed Mediterranean limpet</name>
    <dbReference type="NCBI Taxonomy" id="87958"/>
    <lineage>
        <taxon>Eukaryota</taxon>
        <taxon>Metazoa</taxon>
        <taxon>Spiralia</taxon>
        <taxon>Lophotrochozoa</taxon>
        <taxon>Mollusca</taxon>
        <taxon>Gastropoda</taxon>
        <taxon>Patellogastropoda</taxon>
        <taxon>Patelloidea</taxon>
        <taxon>Patellidae</taxon>
        <taxon>Patella</taxon>
    </lineage>
</organism>
<dbReference type="PRINTS" id="PR00986">
    <property type="entry name" value="TRNASYNTHVAL"/>
</dbReference>
<dbReference type="GO" id="GO:0006438">
    <property type="term" value="P:valyl-tRNA aminoacylation"/>
    <property type="evidence" value="ECO:0007669"/>
    <property type="project" value="InterPro"/>
</dbReference>
<dbReference type="FunFam" id="3.40.50.620:FF:000119">
    <property type="entry name" value="Putative valine--tRNA ligase-like"/>
    <property type="match status" value="1"/>
</dbReference>
<dbReference type="PROSITE" id="PS00178">
    <property type="entry name" value="AA_TRNA_LIGASE_I"/>
    <property type="match status" value="1"/>
</dbReference>
<evidence type="ECO:0000256" key="11">
    <source>
        <dbReference type="RuleBase" id="RU363035"/>
    </source>
</evidence>